<reference evidence="1 3" key="1">
    <citation type="journal article" date="2016" name="Mol. Biol. Evol.">
        <title>Genome-Wide Survey of Gut Fungi (Harpellales) Reveals the First Horizontally Transferred Ubiquitin Gene from a Mosquito Host.</title>
        <authorList>
            <person name="Wang Y."/>
            <person name="White M.M."/>
            <person name="Kvist S."/>
            <person name="Moncalvo J.M."/>
        </authorList>
    </citation>
    <scope>NUCLEOTIDE SEQUENCE [LARGE SCALE GENOMIC DNA]</scope>
    <source>
        <strain evidence="1 3">ALG-7-W6</strain>
    </source>
</reference>
<evidence type="ECO:0000313" key="3">
    <source>
        <dbReference type="Proteomes" id="UP000187455"/>
    </source>
</evidence>
<reference evidence="1" key="2">
    <citation type="submission" date="2017-01" db="EMBL/GenBank/DDBJ databases">
        <authorList>
            <person name="Mah S.A."/>
            <person name="Swanson W.J."/>
            <person name="Moy G.W."/>
            <person name="Vacquier V.D."/>
        </authorList>
    </citation>
    <scope>NUCLEOTIDE SEQUENCE</scope>
    <source>
        <strain evidence="1">ALG-7-W6</strain>
    </source>
</reference>
<organism evidence="1 3">
    <name type="scientific">Smittium mucronatum</name>
    <dbReference type="NCBI Taxonomy" id="133383"/>
    <lineage>
        <taxon>Eukaryota</taxon>
        <taxon>Fungi</taxon>
        <taxon>Fungi incertae sedis</taxon>
        <taxon>Zoopagomycota</taxon>
        <taxon>Kickxellomycotina</taxon>
        <taxon>Harpellomycetes</taxon>
        <taxon>Harpellales</taxon>
        <taxon>Legeriomycetaceae</taxon>
        <taxon>Smittium</taxon>
    </lineage>
</organism>
<accession>A0A1R0GSJ6</accession>
<dbReference type="EMBL" id="LSSL01000870">
    <property type="protein sequence ID" value="OLY83516.1"/>
    <property type="molecule type" value="Genomic_DNA"/>
</dbReference>
<protein>
    <submittedName>
        <fullName evidence="1">Uncharacterized protein</fullName>
    </submittedName>
</protein>
<name>A0A1R0GSJ6_9FUNG</name>
<evidence type="ECO:0000313" key="2">
    <source>
        <dbReference type="EMBL" id="OLY83516.1"/>
    </source>
</evidence>
<gene>
    <name evidence="2" type="ORF">AYI68_g2339</name>
    <name evidence="1" type="ORF">AYI68_g6070</name>
</gene>
<evidence type="ECO:0000313" key="1">
    <source>
        <dbReference type="EMBL" id="OLY79849.1"/>
    </source>
</evidence>
<keyword evidence="3" id="KW-1185">Reference proteome</keyword>
<proteinExistence type="predicted"/>
<comment type="caution">
    <text evidence="1">The sequence shown here is derived from an EMBL/GenBank/DDBJ whole genome shotgun (WGS) entry which is preliminary data.</text>
</comment>
<dbReference type="EMBL" id="LSSL01004041">
    <property type="protein sequence ID" value="OLY79849.1"/>
    <property type="molecule type" value="Genomic_DNA"/>
</dbReference>
<sequence>MDACREVAEDGDSEASASISIEALELSEDLDPLFNLVGSGLSPLVRFSPIIPTVGAVQTLSAVSTGSNV</sequence>
<dbReference type="Proteomes" id="UP000187455">
    <property type="component" value="Unassembled WGS sequence"/>
</dbReference>
<dbReference type="AlphaFoldDB" id="A0A1R0GSJ6"/>